<accession>A0A7J7FXE1</accession>
<keyword evidence="1" id="KW-0812">Transmembrane</keyword>
<keyword evidence="1" id="KW-0472">Membrane</keyword>
<dbReference type="AlphaFoldDB" id="A0A7J7FXE1"/>
<organism evidence="2 3">
    <name type="scientific">Camellia sinensis</name>
    <name type="common">Tea plant</name>
    <name type="synonym">Thea sinensis</name>
    <dbReference type="NCBI Taxonomy" id="4442"/>
    <lineage>
        <taxon>Eukaryota</taxon>
        <taxon>Viridiplantae</taxon>
        <taxon>Streptophyta</taxon>
        <taxon>Embryophyta</taxon>
        <taxon>Tracheophyta</taxon>
        <taxon>Spermatophyta</taxon>
        <taxon>Magnoliopsida</taxon>
        <taxon>eudicotyledons</taxon>
        <taxon>Gunneridae</taxon>
        <taxon>Pentapetalae</taxon>
        <taxon>asterids</taxon>
        <taxon>Ericales</taxon>
        <taxon>Theaceae</taxon>
        <taxon>Camellia</taxon>
    </lineage>
</organism>
<reference evidence="3" key="1">
    <citation type="journal article" date="2020" name="Nat. Commun.">
        <title>Genome assembly of wild tea tree DASZ reveals pedigree and selection history of tea varieties.</title>
        <authorList>
            <person name="Zhang W."/>
            <person name="Zhang Y."/>
            <person name="Qiu H."/>
            <person name="Guo Y."/>
            <person name="Wan H."/>
            <person name="Zhang X."/>
            <person name="Scossa F."/>
            <person name="Alseekh S."/>
            <person name="Zhang Q."/>
            <person name="Wang P."/>
            <person name="Xu L."/>
            <person name="Schmidt M.H."/>
            <person name="Jia X."/>
            <person name="Li D."/>
            <person name="Zhu A."/>
            <person name="Guo F."/>
            <person name="Chen W."/>
            <person name="Ni D."/>
            <person name="Usadel B."/>
            <person name="Fernie A.R."/>
            <person name="Wen W."/>
        </authorList>
    </citation>
    <scope>NUCLEOTIDE SEQUENCE [LARGE SCALE GENOMIC DNA]</scope>
    <source>
        <strain evidence="3">cv. G240</strain>
    </source>
</reference>
<comment type="caution">
    <text evidence="2">The sequence shown here is derived from an EMBL/GenBank/DDBJ whole genome shotgun (WGS) entry which is preliminary data.</text>
</comment>
<evidence type="ECO:0000256" key="1">
    <source>
        <dbReference type="SAM" id="Phobius"/>
    </source>
</evidence>
<evidence type="ECO:0000313" key="2">
    <source>
        <dbReference type="EMBL" id="KAF5932278.1"/>
    </source>
</evidence>
<gene>
    <name evidence="2" type="ORF">HYC85_028449</name>
</gene>
<name>A0A7J7FXE1_CAMSI</name>
<reference evidence="2 3" key="2">
    <citation type="submission" date="2020-07" db="EMBL/GenBank/DDBJ databases">
        <title>Genome assembly of wild tea tree DASZ reveals pedigree and selection history of tea varieties.</title>
        <authorList>
            <person name="Zhang W."/>
        </authorList>
    </citation>
    <scope>NUCLEOTIDE SEQUENCE [LARGE SCALE GENOMIC DNA]</scope>
    <source>
        <strain evidence="3">cv. G240</strain>
        <tissue evidence="2">Leaf</tissue>
    </source>
</reference>
<evidence type="ECO:0000313" key="3">
    <source>
        <dbReference type="Proteomes" id="UP000593564"/>
    </source>
</evidence>
<proteinExistence type="predicted"/>
<dbReference type="Proteomes" id="UP000593564">
    <property type="component" value="Unassembled WGS sequence"/>
</dbReference>
<dbReference type="EMBL" id="JACBKZ010000014">
    <property type="protein sequence ID" value="KAF5932278.1"/>
    <property type="molecule type" value="Genomic_DNA"/>
</dbReference>
<keyword evidence="3" id="KW-1185">Reference proteome</keyword>
<keyword evidence="1" id="KW-1133">Transmembrane helix</keyword>
<feature type="transmembrane region" description="Helical" evidence="1">
    <location>
        <begin position="105"/>
        <end position="124"/>
    </location>
</feature>
<protein>
    <submittedName>
        <fullName evidence="2">Uncharacterized protein</fullName>
    </submittedName>
</protein>
<sequence>MPFETMGQRGLSASSCFCEEICFSSEKELGFWKPKTMHYYQGENPHCHLLLFPSFSLTYFPFLSALRRHPVNCILQAHINHGSLLLGIWYSKLGLCNKQGCLETFILLLLLLLLLLLCMCVLITESTLDHGLLLALFQY</sequence>